<evidence type="ECO:0000256" key="3">
    <source>
        <dbReference type="ARBA" id="ARBA00022691"/>
    </source>
</evidence>
<dbReference type="SMART" id="SM01144">
    <property type="entry name" value="DTW"/>
    <property type="match status" value="1"/>
</dbReference>
<dbReference type="EMBL" id="CP036150">
    <property type="protein sequence ID" value="QEN09536.1"/>
    <property type="molecule type" value="Genomic_DNA"/>
</dbReference>
<dbReference type="PANTHER" id="PTHR21392">
    <property type="entry name" value="TRNA-URIDINE AMINOCARBOXYPROPYLTRANSFERASE 2"/>
    <property type="match status" value="1"/>
</dbReference>
<dbReference type="Pfam" id="PF03942">
    <property type="entry name" value="DTW"/>
    <property type="match status" value="1"/>
</dbReference>
<dbReference type="EC" id="2.5.1.25" evidence="1"/>
<keyword evidence="3" id="KW-0949">S-adenosyl-L-methionine</keyword>
<comment type="similarity">
    <text evidence="5">Belongs to the TDD superfamily. DTWD2 family.</text>
</comment>
<accession>A0A5C1QSG6</accession>
<dbReference type="Proteomes" id="UP000324209">
    <property type="component" value="Chromosome"/>
</dbReference>
<keyword evidence="8" id="KW-1185">Reference proteome</keyword>
<organism evidence="7 8">
    <name type="scientific">Oceanispirochaeta crateris</name>
    <dbReference type="NCBI Taxonomy" id="2518645"/>
    <lineage>
        <taxon>Bacteria</taxon>
        <taxon>Pseudomonadati</taxon>
        <taxon>Spirochaetota</taxon>
        <taxon>Spirochaetia</taxon>
        <taxon>Spirochaetales</taxon>
        <taxon>Spirochaetaceae</taxon>
        <taxon>Oceanispirochaeta</taxon>
    </lineage>
</organism>
<dbReference type="OrthoDB" id="268835at2"/>
<dbReference type="GO" id="GO:0008033">
    <property type="term" value="P:tRNA processing"/>
    <property type="evidence" value="ECO:0007669"/>
    <property type="project" value="UniProtKB-KW"/>
</dbReference>
<dbReference type="KEGG" id="ock:EXM22_16680"/>
<dbReference type="InterPro" id="IPR005636">
    <property type="entry name" value="DTW"/>
</dbReference>
<evidence type="ECO:0000259" key="6">
    <source>
        <dbReference type="SMART" id="SM01144"/>
    </source>
</evidence>
<evidence type="ECO:0000313" key="7">
    <source>
        <dbReference type="EMBL" id="QEN09536.1"/>
    </source>
</evidence>
<proteinExistence type="inferred from homology"/>
<evidence type="ECO:0000256" key="5">
    <source>
        <dbReference type="ARBA" id="ARBA00034489"/>
    </source>
</evidence>
<gene>
    <name evidence="7" type="ORF">EXM22_16680</name>
</gene>
<keyword evidence="4" id="KW-0819">tRNA processing</keyword>
<name>A0A5C1QSG6_9SPIO</name>
<keyword evidence="2" id="KW-0808">Transferase</keyword>
<evidence type="ECO:0000313" key="8">
    <source>
        <dbReference type="Proteomes" id="UP000324209"/>
    </source>
</evidence>
<dbReference type="PANTHER" id="PTHR21392:SF0">
    <property type="entry name" value="TRNA-URIDINE AMINOCARBOXYPROPYLTRANSFERASE 2"/>
    <property type="match status" value="1"/>
</dbReference>
<protein>
    <recommendedName>
        <fullName evidence="1">tRNA-uridine aminocarboxypropyltransferase</fullName>
        <ecNumber evidence="1">2.5.1.25</ecNumber>
    </recommendedName>
</protein>
<sequence>MIQPVDPGIKFVILMHPWEAYKQRTGTGRLTSLCLEGSEIIIDKTFDQNRRFKKLIDSPNYFPMVLYPGKEAFTAAGFDFENTLKGRRLLVFLIDATWVMARKMMYRSSVLQALPRISFERAYTSRFIIKTQPADYCLSTIESTYYLIKELQECGIGIPHVSVEGLMLVFDELNRFQMECRDHRFLENVQKKGKF</sequence>
<evidence type="ECO:0000256" key="2">
    <source>
        <dbReference type="ARBA" id="ARBA00022679"/>
    </source>
</evidence>
<evidence type="ECO:0000256" key="1">
    <source>
        <dbReference type="ARBA" id="ARBA00012386"/>
    </source>
</evidence>
<dbReference type="InterPro" id="IPR039262">
    <property type="entry name" value="DTWD2/TAPT"/>
</dbReference>
<reference evidence="7 8" key="1">
    <citation type="submission" date="2019-02" db="EMBL/GenBank/DDBJ databases">
        <title>Complete Genome Sequence and Methylome Analysis of free living Spirochaetas.</title>
        <authorList>
            <person name="Fomenkov A."/>
            <person name="Dubinina G."/>
            <person name="Leshcheva N."/>
            <person name="Mikheeva N."/>
            <person name="Grabovich M."/>
            <person name="Vincze T."/>
            <person name="Roberts R.J."/>
        </authorList>
    </citation>
    <scope>NUCLEOTIDE SEQUENCE [LARGE SCALE GENOMIC DNA]</scope>
    <source>
        <strain evidence="7 8">K2</strain>
    </source>
</reference>
<evidence type="ECO:0000256" key="4">
    <source>
        <dbReference type="ARBA" id="ARBA00022694"/>
    </source>
</evidence>
<dbReference type="GO" id="GO:0016432">
    <property type="term" value="F:tRNA-uridine aminocarboxypropyltransferase activity"/>
    <property type="evidence" value="ECO:0007669"/>
    <property type="project" value="UniProtKB-EC"/>
</dbReference>
<feature type="domain" description="DTW" evidence="6">
    <location>
        <begin position="1"/>
        <end position="182"/>
    </location>
</feature>
<dbReference type="AlphaFoldDB" id="A0A5C1QSG6"/>